<keyword evidence="1" id="KW-0812">Transmembrane</keyword>
<accession>A0ABT0GFA6</accession>
<keyword evidence="1" id="KW-1133">Transmembrane helix</keyword>
<evidence type="ECO:0000313" key="3">
    <source>
        <dbReference type="Proteomes" id="UP001431449"/>
    </source>
</evidence>
<gene>
    <name evidence="2" type="ORF">M0G41_06040</name>
</gene>
<feature type="transmembrane region" description="Helical" evidence="1">
    <location>
        <begin position="21"/>
        <end position="42"/>
    </location>
</feature>
<proteinExistence type="predicted"/>
<dbReference type="InterPro" id="IPR012902">
    <property type="entry name" value="N_methyl_site"/>
</dbReference>
<dbReference type="Pfam" id="PF16074">
    <property type="entry name" value="PilW"/>
    <property type="match status" value="1"/>
</dbReference>
<dbReference type="RefSeq" id="WP_248206489.1">
    <property type="nucleotide sequence ID" value="NZ_JALNMH010000004.1"/>
</dbReference>
<keyword evidence="1" id="KW-0472">Membrane</keyword>
<dbReference type="Proteomes" id="UP001431449">
    <property type="component" value="Unassembled WGS sequence"/>
</dbReference>
<protein>
    <submittedName>
        <fullName evidence="2">PilW family protein</fullName>
    </submittedName>
</protein>
<comment type="caution">
    <text evidence="2">The sequence shown here is derived from an EMBL/GenBank/DDBJ whole genome shotgun (WGS) entry which is preliminary data.</text>
</comment>
<dbReference type="InterPro" id="IPR032092">
    <property type="entry name" value="PilW"/>
</dbReference>
<dbReference type="EMBL" id="JALNMH010000004">
    <property type="protein sequence ID" value="MCK7593228.1"/>
    <property type="molecule type" value="Genomic_DNA"/>
</dbReference>
<name>A0ABT0GFA6_9GAMM</name>
<evidence type="ECO:0000313" key="2">
    <source>
        <dbReference type="EMBL" id="MCK7593228.1"/>
    </source>
</evidence>
<keyword evidence="3" id="KW-1185">Reference proteome</keyword>
<dbReference type="Pfam" id="PF07963">
    <property type="entry name" value="N_methyl"/>
    <property type="match status" value="1"/>
</dbReference>
<reference evidence="2" key="1">
    <citation type="submission" date="2022-04" db="EMBL/GenBank/DDBJ databases">
        <title>Lysobacter sp. CAU 1642 isolated from sea sand.</title>
        <authorList>
            <person name="Kim W."/>
        </authorList>
    </citation>
    <scope>NUCLEOTIDE SEQUENCE</scope>
    <source>
        <strain evidence="2">CAU 1642</strain>
    </source>
</reference>
<sequence>MNALTHSAPETRSTNQFGLSLIELLVAMALGLLLLLGLVQIFSGIRNTFAASESLARVQENGRFAMEFLRRDVRMAGHFGCLNEFAHFPATTPRSTEPQFFNRFAARGADRDDVYYTLRADIPFEVYDYNAAPTGPGDDYTITSADPVPPNAAGNWTPALPAELGITDAALPGSDVVVVRYFGDELISISGGLTDGATGTFSLSAADAARLQPGAPYGVTNCAAAALFQITSRSTGSFQMNSAPNVPLAGSVWWSNTDMSVLDGTMMFRYRMVVYFIGQGVSGPALMRRELLEGGYPGATSDDDIVLGPIEEVVSGIEMMQVLLGVDNSAPRDDNADEYVDGTELLGTAAAGSAREDALRTVTSVRISLLGRGDNSRSAAEGPGAFILGETRVIPPADGRLRQVYDTVIALRNRLRA</sequence>
<organism evidence="2 3">
    <name type="scientific">Pseudomarimonas salicorniae</name>
    <dbReference type="NCBI Taxonomy" id="2933270"/>
    <lineage>
        <taxon>Bacteria</taxon>
        <taxon>Pseudomonadati</taxon>
        <taxon>Pseudomonadota</taxon>
        <taxon>Gammaproteobacteria</taxon>
        <taxon>Lysobacterales</taxon>
        <taxon>Lysobacteraceae</taxon>
        <taxon>Pseudomarimonas</taxon>
    </lineage>
</organism>
<evidence type="ECO:0000256" key="1">
    <source>
        <dbReference type="SAM" id="Phobius"/>
    </source>
</evidence>